<dbReference type="InterPro" id="IPR038214">
    <property type="entry name" value="WPP_sf"/>
</dbReference>
<evidence type="ECO:0000256" key="2">
    <source>
        <dbReference type="ARBA" id="ARBA00004496"/>
    </source>
</evidence>
<dbReference type="GO" id="GO:0048527">
    <property type="term" value="P:lateral root development"/>
    <property type="evidence" value="ECO:0007669"/>
    <property type="project" value="InterPro"/>
</dbReference>
<gene>
    <name evidence="7" type="ORF">FCM35_KLT02119</name>
</gene>
<sequence>MSETESTVMDPPKSEETPKEETSSTVTDSLSFNIWPPTNRTRDAVVLRLVETLTTDTVLSKRYGSVSTEEAEESARLIEQEAFSAAQTEHESRFGSGSGSGSNSVEEGIEILQVYSKEVSRRMLEFAKSRAEKAPPAPAPAEVETE</sequence>
<dbReference type="EMBL" id="SWLB01000011">
    <property type="protein sequence ID" value="KAF3332542.1"/>
    <property type="molecule type" value="Genomic_DNA"/>
</dbReference>
<comment type="subcellular location">
    <subcellularLocation>
        <location evidence="2">Cytoplasm</location>
    </subcellularLocation>
    <subcellularLocation>
        <location evidence="1">Nucleus</location>
    </subcellularLocation>
</comment>
<dbReference type="AlphaFoldDB" id="A0A833R6F4"/>
<dbReference type="Proteomes" id="UP000623129">
    <property type="component" value="Unassembled WGS sequence"/>
</dbReference>
<name>A0A833R6F4_9POAL</name>
<dbReference type="Pfam" id="PF13943">
    <property type="entry name" value="WPP"/>
    <property type="match status" value="1"/>
</dbReference>
<keyword evidence="4" id="KW-0539">Nucleus</keyword>
<feature type="region of interest" description="Disordered" evidence="5">
    <location>
        <begin position="84"/>
        <end position="105"/>
    </location>
</feature>
<feature type="domain" description="WPP" evidence="6">
    <location>
        <begin position="31"/>
        <end position="134"/>
    </location>
</feature>
<dbReference type="Gene3D" id="1.10.246.200">
    <property type="entry name" value="WPP domain"/>
    <property type="match status" value="1"/>
</dbReference>
<feature type="region of interest" description="Disordered" evidence="5">
    <location>
        <begin position="1"/>
        <end position="34"/>
    </location>
</feature>
<organism evidence="7 8">
    <name type="scientific">Carex littledalei</name>
    <dbReference type="NCBI Taxonomy" id="544730"/>
    <lineage>
        <taxon>Eukaryota</taxon>
        <taxon>Viridiplantae</taxon>
        <taxon>Streptophyta</taxon>
        <taxon>Embryophyta</taxon>
        <taxon>Tracheophyta</taxon>
        <taxon>Spermatophyta</taxon>
        <taxon>Magnoliopsida</taxon>
        <taxon>Liliopsida</taxon>
        <taxon>Poales</taxon>
        <taxon>Cyperaceae</taxon>
        <taxon>Cyperoideae</taxon>
        <taxon>Cariceae</taxon>
        <taxon>Carex</taxon>
        <taxon>Carex subgen. Euthyceras</taxon>
    </lineage>
</organism>
<dbReference type="PANTHER" id="PTHR34362">
    <property type="entry name" value="WPP DOMAIN-CONTAINING PROTEIN 1-RELATED"/>
    <property type="match status" value="1"/>
</dbReference>
<evidence type="ECO:0000313" key="8">
    <source>
        <dbReference type="Proteomes" id="UP000623129"/>
    </source>
</evidence>
<evidence type="ECO:0000256" key="1">
    <source>
        <dbReference type="ARBA" id="ARBA00004123"/>
    </source>
</evidence>
<reference evidence="7" key="1">
    <citation type="submission" date="2020-01" db="EMBL/GenBank/DDBJ databases">
        <title>Genome sequence of Kobresia littledalei, the first chromosome-level genome in the family Cyperaceae.</title>
        <authorList>
            <person name="Qu G."/>
        </authorList>
    </citation>
    <scope>NUCLEOTIDE SEQUENCE</scope>
    <source>
        <strain evidence="7">C.B.Clarke</strain>
        <tissue evidence="7">Leaf</tissue>
    </source>
</reference>
<evidence type="ECO:0000256" key="4">
    <source>
        <dbReference type="ARBA" id="ARBA00023242"/>
    </source>
</evidence>
<keyword evidence="8" id="KW-1185">Reference proteome</keyword>
<evidence type="ECO:0000256" key="3">
    <source>
        <dbReference type="ARBA" id="ARBA00022490"/>
    </source>
</evidence>
<dbReference type="PANTHER" id="PTHR34362:SF1">
    <property type="entry name" value="WPP DOMAIN-CONTAINING PROTEIN 1-RELATED"/>
    <property type="match status" value="1"/>
</dbReference>
<accession>A0A833R6F4</accession>
<dbReference type="InterPro" id="IPR044692">
    <property type="entry name" value="WPP1/2/3"/>
</dbReference>
<keyword evidence="3" id="KW-0963">Cytoplasm</keyword>
<dbReference type="GO" id="GO:0005737">
    <property type="term" value="C:cytoplasm"/>
    <property type="evidence" value="ECO:0007669"/>
    <property type="project" value="UniProtKB-SubCell"/>
</dbReference>
<feature type="region of interest" description="Disordered" evidence="5">
    <location>
        <begin position="127"/>
        <end position="146"/>
    </location>
</feature>
<evidence type="ECO:0000256" key="5">
    <source>
        <dbReference type="SAM" id="MobiDB-lite"/>
    </source>
</evidence>
<dbReference type="GO" id="GO:0005634">
    <property type="term" value="C:nucleus"/>
    <property type="evidence" value="ECO:0007669"/>
    <property type="project" value="UniProtKB-SubCell"/>
</dbReference>
<feature type="compositionally biased region" description="Basic and acidic residues" evidence="5">
    <location>
        <begin position="12"/>
        <end position="22"/>
    </location>
</feature>
<evidence type="ECO:0000259" key="6">
    <source>
        <dbReference type="Pfam" id="PF13943"/>
    </source>
</evidence>
<dbReference type="OrthoDB" id="1927559at2759"/>
<protein>
    <submittedName>
        <fullName evidence="7">MFP1 attachment factor 1</fullName>
    </submittedName>
</protein>
<dbReference type="InterPro" id="IPR025265">
    <property type="entry name" value="WPP_dom"/>
</dbReference>
<proteinExistence type="predicted"/>
<evidence type="ECO:0000313" key="7">
    <source>
        <dbReference type="EMBL" id="KAF3332542.1"/>
    </source>
</evidence>
<comment type="caution">
    <text evidence="7">The sequence shown here is derived from an EMBL/GenBank/DDBJ whole genome shotgun (WGS) entry which is preliminary data.</text>
</comment>
<dbReference type="GO" id="GO:0000278">
    <property type="term" value="P:mitotic cell cycle"/>
    <property type="evidence" value="ECO:0007669"/>
    <property type="project" value="InterPro"/>
</dbReference>